<reference evidence="4 5" key="1">
    <citation type="submission" date="2019-01" db="EMBL/GenBank/DDBJ databases">
        <title>Nocardioides guangzhouensis sp. nov., an actinobacterium isolated from soil.</title>
        <authorList>
            <person name="Fu Y."/>
            <person name="Cai Y."/>
            <person name="Lin Z."/>
            <person name="Chen P."/>
        </authorList>
    </citation>
    <scope>NUCLEOTIDE SEQUENCE [LARGE SCALE GENOMIC DNA]</scope>
    <source>
        <strain evidence="4 5">NBRC 105384</strain>
    </source>
</reference>
<keyword evidence="4" id="KW-0238">DNA-binding</keyword>
<feature type="region of interest" description="Disordered" evidence="1">
    <location>
        <begin position="147"/>
        <end position="178"/>
    </location>
</feature>
<dbReference type="SUPFAM" id="SSF47781">
    <property type="entry name" value="RuvA domain 2-like"/>
    <property type="match status" value="1"/>
</dbReference>
<dbReference type="Proteomes" id="UP000291189">
    <property type="component" value="Unassembled WGS sequence"/>
</dbReference>
<dbReference type="InterPro" id="IPR019554">
    <property type="entry name" value="Soluble_ligand-bd"/>
</dbReference>
<feature type="region of interest" description="Disordered" evidence="1">
    <location>
        <begin position="28"/>
        <end position="92"/>
    </location>
</feature>
<dbReference type="OrthoDB" id="9758724at2"/>
<feature type="compositionally biased region" description="Low complexity" evidence="1">
    <location>
        <begin position="66"/>
        <end position="88"/>
    </location>
</feature>
<dbReference type="SMART" id="SM00278">
    <property type="entry name" value="HhH1"/>
    <property type="match status" value="2"/>
</dbReference>
<evidence type="ECO:0000313" key="4">
    <source>
        <dbReference type="EMBL" id="RYU12239.1"/>
    </source>
</evidence>
<gene>
    <name evidence="4" type="ORF">ETU37_09430</name>
</gene>
<feature type="compositionally biased region" description="Low complexity" evidence="1">
    <location>
        <begin position="165"/>
        <end position="178"/>
    </location>
</feature>
<evidence type="ECO:0000256" key="2">
    <source>
        <dbReference type="SAM" id="Phobius"/>
    </source>
</evidence>
<dbReference type="GO" id="GO:0003677">
    <property type="term" value="F:DNA binding"/>
    <property type="evidence" value="ECO:0007669"/>
    <property type="project" value="UniProtKB-KW"/>
</dbReference>
<protein>
    <submittedName>
        <fullName evidence="4">ComEA family DNA-binding protein</fullName>
    </submittedName>
</protein>
<dbReference type="GO" id="GO:0015628">
    <property type="term" value="P:protein secretion by the type II secretion system"/>
    <property type="evidence" value="ECO:0007669"/>
    <property type="project" value="TreeGrafter"/>
</dbReference>
<dbReference type="InterPro" id="IPR010994">
    <property type="entry name" value="RuvA_2-like"/>
</dbReference>
<dbReference type="Pfam" id="PF12836">
    <property type="entry name" value="HHH_3"/>
    <property type="match status" value="1"/>
</dbReference>
<dbReference type="EMBL" id="SDPU01000021">
    <property type="protein sequence ID" value="RYU12239.1"/>
    <property type="molecule type" value="Genomic_DNA"/>
</dbReference>
<feature type="transmembrane region" description="Helical" evidence="2">
    <location>
        <begin position="109"/>
        <end position="128"/>
    </location>
</feature>
<dbReference type="InterPro" id="IPR051675">
    <property type="entry name" value="Endo/Exo/Phosphatase_dom_1"/>
</dbReference>
<dbReference type="PANTHER" id="PTHR21180:SF32">
    <property type="entry name" value="ENDONUCLEASE_EXONUCLEASE_PHOSPHATASE FAMILY DOMAIN-CONTAINING PROTEIN 1"/>
    <property type="match status" value="1"/>
</dbReference>
<organism evidence="4 5">
    <name type="scientific">Nocardioides iriomotensis</name>
    <dbReference type="NCBI Taxonomy" id="715784"/>
    <lineage>
        <taxon>Bacteria</taxon>
        <taxon>Bacillati</taxon>
        <taxon>Actinomycetota</taxon>
        <taxon>Actinomycetes</taxon>
        <taxon>Propionibacteriales</taxon>
        <taxon>Nocardioidaceae</taxon>
        <taxon>Nocardioides</taxon>
    </lineage>
</organism>
<keyword evidence="5" id="KW-1185">Reference proteome</keyword>
<evidence type="ECO:0000259" key="3">
    <source>
        <dbReference type="SMART" id="SM00278"/>
    </source>
</evidence>
<sequence length="321" mass="31862">MRSRRSSHSQAADVARRRLELLSAELAAIRADPVDPPSHDVGTGSGEPPVPAGASPRPAPSPADPPGGARAPAGRHAARRGAPSRAGGWVEDRLPSTLQGRIRVGPSQLTVVAVLVAAALGFLAWWSVRAADPGELVTTGAATPVTSEVEPLVSAPPGPSPPGPVASGPVPSGSSAGPDVVVDVAGKVRRPGIVRLPAGSRVVDALEAAGGARRGVDLTGLNLARLLVDGEQVLVGVRSVAGVAPSAAAAAPGADGAAPMVNINTAGAEELDTLPGVGPVTAAAILQWRADHGAFSAVDELLEVSGIGDATLAEMAPFVTL</sequence>
<feature type="compositionally biased region" description="Pro residues" evidence="1">
    <location>
        <begin position="154"/>
        <end position="164"/>
    </location>
</feature>
<feature type="domain" description="Helix-hairpin-helix DNA-binding motif class 1" evidence="3">
    <location>
        <begin position="269"/>
        <end position="288"/>
    </location>
</feature>
<dbReference type="Gene3D" id="3.10.560.10">
    <property type="entry name" value="Outer membrane lipoprotein wza domain like"/>
    <property type="match status" value="1"/>
</dbReference>
<proteinExistence type="predicted"/>
<feature type="domain" description="Helix-hairpin-helix DNA-binding motif class 1" evidence="3">
    <location>
        <begin position="299"/>
        <end position="318"/>
    </location>
</feature>
<evidence type="ECO:0000256" key="1">
    <source>
        <dbReference type="SAM" id="MobiDB-lite"/>
    </source>
</evidence>
<keyword evidence="2" id="KW-0472">Membrane</keyword>
<keyword evidence="2" id="KW-0812">Transmembrane</keyword>
<dbReference type="AlphaFoldDB" id="A0A4Q5J3X0"/>
<comment type="caution">
    <text evidence="4">The sequence shown here is derived from an EMBL/GenBank/DDBJ whole genome shotgun (WGS) entry which is preliminary data.</text>
</comment>
<evidence type="ECO:0000313" key="5">
    <source>
        <dbReference type="Proteomes" id="UP000291189"/>
    </source>
</evidence>
<dbReference type="NCBIfam" id="TIGR00426">
    <property type="entry name" value="competence protein ComEA helix-hairpin-helix repeat region"/>
    <property type="match status" value="1"/>
</dbReference>
<dbReference type="GO" id="GO:0006281">
    <property type="term" value="P:DNA repair"/>
    <property type="evidence" value="ECO:0007669"/>
    <property type="project" value="InterPro"/>
</dbReference>
<dbReference type="InterPro" id="IPR004509">
    <property type="entry name" value="Competence_ComEA_HhH"/>
</dbReference>
<dbReference type="PANTHER" id="PTHR21180">
    <property type="entry name" value="ENDONUCLEASE/EXONUCLEASE/PHOSPHATASE FAMILY DOMAIN-CONTAINING PROTEIN 1"/>
    <property type="match status" value="1"/>
</dbReference>
<dbReference type="Gene3D" id="1.10.150.320">
    <property type="entry name" value="Photosystem II 12 kDa extrinsic protein"/>
    <property type="match status" value="1"/>
</dbReference>
<dbReference type="Pfam" id="PF10531">
    <property type="entry name" value="SLBB"/>
    <property type="match status" value="1"/>
</dbReference>
<keyword evidence="2" id="KW-1133">Transmembrane helix</keyword>
<dbReference type="InterPro" id="IPR003583">
    <property type="entry name" value="Hlx-hairpin-Hlx_DNA-bd_motif"/>
</dbReference>
<name>A0A4Q5J3X0_9ACTN</name>
<accession>A0A4Q5J3X0</accession>
<dbReference type="RefSeq" id="WP_129987014.1">
    <property type="nucleotide sequence ID" value="NZ_SDPU01000021.1"/>
</dbReference>
<dbReference type="GO" id="GO:0015627">
    <property type="term" value="C:type II protein secretion system complex"/>
    <property type="evidence" value="ECO:0007669"/>
    <property type="project" value="TreeGrafter"/>
</dbReference>